<sequence>MGQVGGNDEAKRDKSDGEYERDDDDPVALETEGNREEDDSSFDDESLPKIRSDELIIPLKSQYDVLIVKRPKKEDCHEAIAEWKKYEEMLAASIKSEKSVDDVDENNKTLIEDTLWTEAVEKIRERQETRVLDFLDQLSDDEAQ</sequence>
<name>E9HBP7_DAPPU</name>
<dbReference type="HOGENOM" id="CLU_1798418_0_0_1"/>
<dbReference type="KEGG" id="dpx:DAPPUDRAFT_112332"/>
<feature type="compositionally biased region" description="Basic and acidic residues" evidence="1">
    <location>
        <begin position="8"/>
        <end position="18"/>
    </location>
</feature>
<reference evidence="2 3" key="1">
    <citation type="journal article" date="2011" name="Science">
        <title>The ecoresponsive genome of Daphnia pulex.</title>
        <authorList>
            <person name="Colbourne J.K."/>
            <person name="Pfrender M.E."/>
            <person name="Gilbert D."/>
            <person name="Thomas W.K."/>
            <person name="Tucker A."/>
            <person name="Oakley T.H."/>
            <person name="Tokishita S."/>
            <person name="Aerts A."/>
            <person name="Arnold G.J."/>
            <person name="Basu M.K."/>
            <person name="Bauer D.J."/>
            <person name="Caceres C.E."/>
            <person name="Carmel L."/>
            <person name="Casola C."/>
            <person name="Choi J.H."/>
            <person name="Detter J.C."/>
            <person name="Dong Q."/>
            <person name="Dusheyko S."/>
            <person name="Eads B.D."/>
            <person name="Frohlich T."/>
            <person name="Geiler-Samerotte K.A."/>
            <person name="Gerlach D."/>
            <person name="Hatcher P."/>
            <person name="Jogdeo S."/>
            <person name="Krijgsveld J."/>
            <person name="Kriventseva E.V."/>
            <person name="Kultz D."/>
            <person name="Laforsch C."/>
            <person name="Lindquist E."/>
            <person name="Lopez J."/>
            <person name="Manak J.R."/>
            <person name="Muller J."/>
            <person name="Pangilinan J."/>
            <person name="Patwardhan R.P."/>
            <person name="Pitluck S."/>
            <person name="Pritham E.J."/>
            <person name="Rechtsteiner A."/>
            <person name="Rho M."/>
            <person name="Rogozin I.B."/>
            <person name="Sakarya O."/>
            <person name="Salamov A."/>
            <person name="Schaack S."/>
            <person name="Shapiro H."/>
            <person name="Shiga Y."/>
            <person name="Skalitzky C."/>
            <person name="Smith Z."/>
            <person name="Souvorov A."/>
            <person name="Sung W."/>
            <person name="Tang Z."/>
            <person name="Tsuchiya D."/>
            <person name="Tu H."/>
            <person name="Vos H."/>
            <person name="Wang M."/>
            <person name="Wolf Y.I."/>
            <person name="Yamagata H."/>
            <person name="Yamada T."/>
            <person name="Ye Y."/>
            <person name="Shaw J.R."/>
            <person name="Andrews J."/>
            <person name="Crease T.J."/>
            <person name="Tang H."/>
            <person name="Lucas S.M."/>
            <person name="Robertson H.M."/>
            <person name="Bork P."/>
            <person name="Koonin E.V."/>
            <person name="Zdobnov E.M."/>
            <person name="Grigoriev I.V."/>
            <person name="Lynch M."/>
            <person name="Boore J.L."/>
        </authorList>
    </citation>
    <scope>NUCLEOTIDE SEQUENCE [LARGE SCALE GENOMIC DNA]</scope>
</reference>
<feature type="region of interest" description="Disordered" evidence="1">
    <location>
        <begin position="1"/>
        <end position="47"/>
    </location>
</feature>
<evidence type="ECO:0000313" key="2">
    <source>
        <dbReference type="EMBL" id="EFX70881.1"/>
    </source>
</evidence>
<proteinExistence type="predicted"/>
<protein>
    <submittedName>
        <fullName evidence="2">Uncharacterized protein</fullName>
    </submittedName>
</protein>
<evidence type="ECO:0000256" key="1">
    <source>
        <dbReference type="SAM" id="MobiDB-lite"/>
    </source>
</evidence>
<accession>E9HBP7</accession>
<evidence type="ECO:0000313" key="3">
    <source>
        <dbReference type="Proteomes" id="UP000000305"/>
    </source>
</evidence>
<dbReference type="InParanoid" id="E9HBP7"/>
<organism evidence="2 3">
    <name type="scientific">Daphnia pulex</name>
    <name type="common">Water flea</name>
    <dbReference type="NCBI Taxonomy" id="6669"/>
    <lineage>
        <taxon>Eukaryota</taxon>
        <taxon>Metazoa</taxon>
        <taxon>Ecdysozoa</taxon>
        <taxon>Arthropoda</taxon>
        <taxon>Crustacea</taxon>
        <taxon>Branchiopoda</taxon>
        <taxon>Diplostraca</taxon>
        <taxon>Cladocera</taxon>
        <taxon>Anomopoda</taxon>
        <taxon>Daphniidae</taxon>
        <taxon>Daphnia</taxon>
    </lineage>
</organism>
<dbReference type="Proteomes" id="UP000000305">
    <property type="component" value="Unassembled WGS sequence"/>
</dbReference>
<gene>
    <name evidence="2" type="ORF">DAPPUDRAFT_112332</name>
</gene>
<feature type="compositionally biased region" description="Acidic residues" evidence="1">
    <location>
        <begin position="35"/>
        <end position="45"/>
    </location>
</feature>
<keyword evidence="3" id="KW-1185">Reference proteome</keyword>
<dbReference type="EMBL" id="GL732616">
    <property type="protein sequence ID" value="EFX70881.1"/>
    <property type="molecule type" value="Genomic_DNA"/>
</dbReference>
<dbReference type="AlphaFoldDB" id="E9HBP7"/>